<keyword evidence="2" id="KW-1185">Reference proteome</keyword>
<accession>A0A9P5HC06</accession>
<organism evidence="1 2">
    <name type="scientific">Cylindrodendrum hubeiense</name>
    <dbReference type="NCBI Taxonomy" id="595255"/>
    <lineage>
        <taxon>Eukaryota</taxon>
        <taxon>Fungi</taxon>
        <taxon>Dikarya</taxon>
        <taxon>Ascomycota</taxon>
        <taxon>Pezizomycotina</taxon>
        <taxon>Sordariomycetes</taxon>
        <taxon>Hypocreomycetidae</taxon>
        <taxon>Hypocreales</taxon>
        <taxon>Nectriaceae</taxon>
        <taxon>Cylindrodendrum</taxon>
    </lineage>
</organism>
<dbReference type="Proteomes" id="UP000722485">
    <property type="component" value="Unassembled WGS sequence"/>
</dbReference>
<evidence type="ECO:0000313" key="1">
    <source>
        <dbReference type="EMBL" id="KAF7550953.1"/>
    </source>
</evidence>
<sequence>MDEQLAARVFDAAYGDHIRAIPKEEADAWWGAMDLTDKVAKRLAEKSGPDAEAMFRKALGDFAWEKVPLSATKHTLIHVFELLDDQALRAAYADFLDAPLDTAEQEAASRATLCRITGFPATMAMKSNTDEAQAQMLAIIEDAELRWEDQPERLEQFVTKLLKMGFEEDREEAFKDLIATASSEVGLVERLTRFKEDLDGKVEL</sequence>
<gene>
    <name evidence="1" type="ORF">G7Z17_g5365</name>
</gene>
<evidence type="ECO:0000313" key="2">
    <source>
        <dbReference type="Proteomes" id="UP000722485"/>
    </source>
</evidence>
<protein>
    <submittedName>
        <fullName evidence="1">Uncharacterized protein</fullName>
    </submittedName>
</protein>
<name>A0A9P5HC06_9HYPO</name>
<dbReference type="OrthoDB" id="4822093at2759"/>
<dbReference type="EMBL" id="JAANBB010000088">
    <property type="protein sequence ID" value="KAF7550953.1"/>
    <property type="molecule type" value="Genomic_DNA"/>
</dbReference>
<proteinExistence type="predicted"/>
<reference evidence="1" key="1">
    <citation type="submission" date="2020-03" db="EMBL/GenBank/DDBJ databases">
        <title>Draft Genome Sequence of Cylindrodendrum hubeiense.</title>
        <authorList>
            <person name="Buettner E."/>
            <person name="Kellner H."/>
        </authorList>
    </citation>
    <scope>NUCLEOTIDE SEQUENCE</scope>
    <source>
        <strain evidence="1">IHI 201604</strain>
    </source>
</reference>
<dbReference type="AlphaFoldDB" id="A0A9P5HC06"/>
<comment type="caution">
    <text evidence="1">The sequence shown here is derived from an EMBL/GenBank/DDBJ whole genome shotgun (WGS) entry which is preliminary data.</text>
</comment>